<dbReference type="EMBL" id="RBXL01000001">
    <property type="protein sequence ID" value="RKT44799.1"/>
    <property type="molecule type" value="Genomic_DNA"/>
</dbReference>
<dbReference type="EC" id="2.7.7.65" evidence="2"/>
<dbReference type="CDD" id="cd00156">
    <property type="entry name" value="REC"/>
    <property type="match status" value="2"/>
</dbReference>
<feature type="modified residue" description="4-aspartylphosphate" evidence="6">
    <location>
        <position position="342"/>
    </location>
</feature>
<dbReference type="InterPro" id="IPR001789">
    <property type="entry name" value="Sig_transdc_resp-reg_receiver"/>
</dbReference>
<dbReference type="GO" id="GO:1902201">
    <property type="term" value="P:negative regulation of bacterial-type flagellum-dependent cell motility"/>
    <property type="evidence" value="ECO:0007669"/>
    <property type="project" value="TreeGrafter"/>
</dbReference>
<organism evidence="11 12">
    <name type="scientific">Thiocapsa rosea</name>
    <dbReference type="NCBI Taxonomy" id="69360"/>
    <lineage>
        <taxon>Bacteria</taxon>
        <taxon>Pseudomonadati</taxon>
        <taxon>Pseudomonadota</taxon>
        <taxon>Gammaproteobacteria</taxon>
        <taxon>Chromatiales</taxon>
        <taxon>Chromatiaceae</taxon>
        <taxon>Thiocapsa</taxon>
    </lineage>
</organism>
<comment type="caution">
    <text evidence="11">The sequence shown here is derived from an EMBL/GenBank/DDBJ whole genome shotgun (WGS) entry which is preliminary data.</text>
</comment>
<dbReference type="GO" id="GO:0000160">
    <property type="term" value="P:phosphorelay signal transduction system"/>
    <property type="evidence" value="ECO:0007669"/>
    <property type="project" value="UniProtKB-KW"/>
</dbReference>
<dbReference type="Gene3D" id="3.40.50.2300">
    <property type="match status" value="2"/>
</dbReference>
<dbReference type="CDD" id="cd01949">
    <property type="entry name" value="GGDEF"/>
    <property type="match status" value="1"/>
</dbReference>
<evidence type="ECO:0000259" key="10">
    <source>
        <dbReference type="PROSITE" id="PS50894"/>
    </source>
</evidence>
<dbReference type="RefSeq" id="WP_120797186.1">
    <property type="nucleotide sequence ID" value="NZ_RBXL01000001.1"/>
</dbReference>
<feature type="domain" description="Response regulatory" evidence="8">
    <location>
        <begin position="293"/>
        <end position="409"/>
    </location>
</feature>
<evidence type="ECO:0000256" key="7">
    <source>
        <dbReference type="SAM" id="MobiDB-lite"/>
    </source>
</evidence>
<dbReference type="Gene3D" id="3.30.70.270">
    <property type="match status" value="1"/>
</dbReference>
<dbReference type="InterPro" id="IPR036641">
    <property type="entry name" value="HPT_dom_sf"/>
</dbReference>
<dbReference type="Proteomes" id="UP000274556">
    <property type="component" value="Unassembled WGS sequence"/>
</dbReference>
<dbReference type="InterPro" id="IPR011006">
    <property type="entry name" value="CheY-like_superfamily"/>
</dbReference>
<dbReference type="GO" id="GO:0052621">
    <property type="term" value="F:diguanylate cyclase activity"/>
    <property type="evidence" value="ECO:0007669"/>
    <property type="project" value="UniProtKB-EC"/>
</dbReference>
<dbReference type="Pfam" id="PF00990">
    <property type="entry name" value="GGDEF"/>
    <property type="match status" value="1"/>
</dbReference>
<evidence type="ECO:0000256" key="6">
    <source>
        <dbReference type="PROSITE-ProRule" id="PRU00169"/>
    </source>
</evidence>
<dbReference type="GO" id="GO:0004672">
    <property type="term" value="F:protein kinase activity"/>
    <property type="evidence" value="ECO:0007669"/>
    <property type="project" value="UniProtKB-ARBA"/>
</dbReference>
<evidence type="ECO:0000313" key="12">
    <source>
        <dbReference type="Proteomes" id="UP000274556"/>
    </source>
</evidence>
<reference evidence="11 12" key="1">
    <citation type="submission" date="2018-10" db="EMBL/GenBank/DDBJ databases">
        <title>Genomic Encyclopedia of Archaeal and Bacterial Type Strains, Phase II (KMG-II): from individual species to whole genera.</title>
        <authorList>
            <person name="Goeker M."/>
        </authorList>
    </citation>
    <scope>NUCLEOTIDE SEQUENCE [LARGE SCALE GENOMIC DNA]</scope>
    <source>
        <strain evidence="11 12">DSM 235</strain>
    </source>
</reference>
<dbReference type="PROSITE" id="PS50110">
    <property type="entry name" value="RESPONSE_REGULATORY"/>
    <property type="match status" value="2"/>
</dbReference>
<dbReference type="SUPFAM" id="SSF47226">
    <property type="entry name" value="Histidine-containing phosphotransfer domain, HPT domain"/>
    <property type="match status" value="1"/>
</dbReference>
<evidence type="ECO:0000259" key="8">
    <source>
        <dbReference type="PROSITE" id="PS50110"/>
    </source>
</evidence>
<comment type="catalytic activity">
    <reaction evidence="4">
        <text>2 GTP = 3',3'-c-di-GMP + 2 diphosphate</text>
        <dbReference type="Rhea" id="RHEA:24898"/>
        <dbReference type="ChEBI" id="CHEBI:33019"/>
        <dbReference type="ChEBI" id="CHEBI:37565"/>
        <dbReference type="ChEBI" id="CHEBI:58805"/>
        <dbReference type="EC" id="2.7.7.65"/>
    </reaction>
</comment>
<evidence type="ECO:0000256" key="4">
    <source>
        <dbReference type="ARBA" id="ARBA00034247"/>
    </source>
</evidence>
<dbReference type="SMART" id="SM00448">
    <property type="entry name" value="REC"/>
    <property type="match status" value="2"/>
</dbReference>
<dbReference type="OrthoDB" id="9812260at2"/>
<proteinExistence type="predicted"/>
<dbReference type="InterPro" id="IPR008207">
    <property type="entry name" value="Sig_transdc_His_kin_Hpt_dom"/>
</dbReference>
<feature type="domain" description="GGDEF" evidence="9">
    <location>
        <begin position="449"/>
        <end position="581"/>
    </location>
</feature>
<dbReference type="Pfam" id="PF00072">
    <property type="entry name" value="Response_reg"/>
    <property type="match status" value="2"/>
</dbReference>
<dbReference type="PROSITE" id="PS50887">
    <property type="entry name" value="GGDEF"/>
    <property type="match status" value="1"/>
</dbReference>
<accession>A0A495V641</accession>
<feature type="domain" description="HPt" evidence="10">
    <location>
        <begin position="20"/>
        <end position="120"/>
    </location>
</feature>
<feature type="modified residue" description="4-aspartylphosphate" evidence="6">
    <location>
        <position position="216"/>
    </location>
</feature>
<dbReference type="Pfam" id="PF01627">
    <property type="entry name" value="Hpt"/>
    <property type="match status" value="1"/>
</dbReference>
<keyword evidence="12" id="KW-1185">Reference proteome</keyword>
<feature type="compositionally biased region" description="Polar residues" evidence="7">
    <location>
        <begin position="589"/>
        <end position="599"/>
    </location>
</feature>
<evidence type="ECO:0000259" key="9">
    <source>
        <dbReference type="PROSITE" id="PS50887"/>
    </source>
</evidence>
<dbReference type="InterPro" id="IPR050469">
    <property type="entry name" value="Diguanylate_Cyclase"/>
</dbReference>
<evidence type="ECO:0000256" key="1">
    <source>
        <dbReference type="ARBA" id="ARBA00001946"/>
    </source>
</evidence>
<evidence type="ECO:0000256" key="5">
    <source>
        <dbReference type="PROSITE-ProRule" id="PRU00110"/>
    </source>
</evidence>
<dbReference type="PANTHER" id="PTHR45138">
    <property type="entry name" value="REGULATORY COMPONENTS OF SENSORY TRANSDUCTION SYSTEM"/>
    <property type="match status" value="1"/>
</dbReference>
<dbReference type="AlphaFoldDB" id="A0A495V641"/>
<dbReference type="InterPro" id="IPR000160">
    <property type="entry name" value="GGDEF_dom"/>
</dbReference>
<dbReference type="SMART" id="SM00267">
    <property type="entry name" value="GGDEF"/>
    <property type="match status" value="1"/>
</dbReference>
<dbReference type="CDD" id="cd00088">
    <property type="entry name" value="HPT"/>
    <property type="match status" value="1"/>
</dbReference>
<evidence type="ECO:0000313" key="11">
    <source>
        <dbReference type="EMBL" id="RKT44799.1"/>
    </source>
</evidence>
<dbReference type="GO" id="GO:0005886">
    <property type="term" value="C:plasma membrane"/>
    <property type="evidence" value="ECO:0007669"/>
    <property type="project" value="TreeGrafter"/>
</dbReference>
<dbReference type="SUPFAM" id="SSF52172">
    <property type="entry name" value="CheY-like"/>
    <property type="match status" value="2"/>
</dbReference>
<comment type="cofactor">
    <cofactor evidence="1">
        <name>Mg(2+)</name>
        <dbReference type="ChEBI" id="CHEBI:18420"/>
    </cofactor>
</comment>
<feature type="region of interest" description="Disordered" evidence="7">
    <location>
        <begin position="132"/>
        <end position="163"/>
    </location>
</feature>
<dbReference type="InterPro" id="IPR029787">
    <property type="entry name" value="Nucleotide_cyclase"/>
</dbReference>
<dbReference type="SUPFAM" id="SSF55073">
    <property type="entry name" value="Nucleotide cyclase"/>
    <property type="match status" value="1"/>
</dbReference>
<dbReference type="InterPro" id="IPR043128">
    <property type="entry name" value="Rev_trsase/Diguanyl_cyclase"/>
</dbReference>
<dbReference type="Gene3D" id="1.20.120.160">
    <property type="entry name" value="HPT domain"/>
    <property type="match status" value="1"/>
</dbReference>
<dbReference type="GO" id="GO:0043709">
    <property type="term" value="P:cell adhesion involved in single-species biofilm formation"/>
    <property type="evidence" value="ECO:0007669"/>
    <property type="project" value="TreeGrafter"/>
</dbReference>
<dbReference type="PROSITE" id="PS50894">
    <property type="entry name" value="HPT"/>
    <property type="match status" value="1"/>
</dbReference>
<evidence type="ECO:0000256" key="3">
    <source>
        <dbReference type="ARBA" id="ARBA00023012"/>
    </source>
</evidence>
<dbReference type="NCBIfam" id="TIGR00254">
    <property type="entry name" value="GGDEF"/>
    <property type="match status" value="1"/>
</dbReference>
<keyword evidence="6" id="KW-0597">Phosphoprotein</keyword>
<feature type="domain" description="Response regulatory" evidence="8">
    <location>
        <begin position="167"/>
        <end position="284"/>
    </location>
</feature>
<dbReference type="FunFam" id="3.30.70.270:FF:000001">
    <property type="entry name" value="Diguanylate cyclase domain protein"/>
    <property type="match status" value="1"/>
</dbReference>
<sequence>MVAERGNASSPAEPHKGESFQIRKARLRTSFLSQLPGRLADARRAVAELHPGEVDHARLDALYVLFHTLKGSGATFGFRQISDAAKNAEQAVRHAMDAGGSVEAVLPTELARLMDDLDALALAAHVQVDPDVAPGFELPEPETQPEPPSGQAPDARPGQPADRSQRMVYLCDDDPDLAAQLAGQLGCFGYRVRAFTNLADLREAVGIERPSAMILDVVFPEDENAGPKMLAELTAEADEAIPCIFISCRDDFGGRLQAVRAGGSAYCTKPIKTVELLEFLDRLTNPHPPEPINVLVVDDDRELAQFHATVLEEAGMVAKAVSDPEQVLSLLDTFDADLVLMDMYMPDCSGPELSRILRQIPGHVSLPIIYVSSETDLKRQHQALAVGADGFLTKPIEPARLIAEVGLRAERMRILHSLMVRDGLTGLFNHNAIMQFLEVAVANARRAGTSLCFAMIDVDHFKSVNDTYGHPTGDQVLMALSRTLRLRLREDDLVGRYGGEEFAVVLSGVDVEQAKHILDALRISFAGVTFFSDGQEFRCTFSVGVSDFPTFDSPDAMTEAADRALYRAKKGGRNRVEVAAPEDALPEPSSESTGTSDDS</sequence>
<name>A0A495V641_9GAMM</name>
<keyword evidence="3" id="KW-0902">Two-component regulatory system</keyword>
<evidence type="ECO:0000256" key="2">
    <source>
        <dbReference type="ARBA" id="ARBA00012528"/>
    </source>
</evidence>
<feature type="region of interest" description="Disordered" evidence="7">
    <location>
        <begin position="573"/>
        <end position="599"/>
    </location>
</feature>
<feature type="modified residue" description="Phosphohistidine" evidence="5">
    <location>
        <position position="67"/>
    </location>
</feature>
<dbReference type="PANTHER" id="PTHR45138:SF9">
    <property type="entry name" value="DIGUANYLATE CYCLASE DGCM-RELATED"/>
    <property type="match status" value="1"/>
</dbReference>
<protein>
    <recommendedName>
        <fullName evidence="2">diguanylate cyclase</fullName>
        <ecNumber evidence="2">2.7.7.65</ecNumber>
    </recommendedName>
</protein>
<gene>
    <name evidence="11" type="ORF">BDD21_2203</name>
</gene>